<keyword evidence="4" id="KW-1185">Reference proteome</keyword>
<sequence>MTDLMTGDSIRIAMWSGPRNISTAMMRSFENRADTMVVDEPFYAAFLKESGLDHPGRDLILKEQPISWQAVVDDLLAPLPTGKRIFYQKHMCHHMLPSFGLDWTDGFRNAFLVRDPRHILASYVKSRPDVTLEDLGVERQLDMFRMIADREGKAPPVIDTAEVQAAPKETLTRLCAALDIPFDAAMLSWPKGSRDSDGVWAPWWYAGVEQSTGFAPPNDAARTAEFNSLDDDLKRIADAAMPIYEEISRYRV</sequence>
<evidence type="ECO:0000313" key="3">
    <source>
        <dbReference type="EMBL" id="SDD34033.1"/>
    </source>
</evidence>
<evidence type="ECO:0000256" key="1">
    <source>
        <dbReference type="ARBA" id="ARBA00009320"/>
    </source>
</evidence>
<dbReference type="InterPro" id="IPR027417">
    <property type="entry name" value="P-loop_NTPase"/>
</dbReference>
<name>A0A1G6TY94_9PROT</name>
<comment type="similarity">
    <text evidence="1">Belongs to the class-IV pyridoxal-phosphate-dependent aminotransferase family.</text>
</comment>
<dbReference type="InterPro" id="IPR050571">
    <property type="entry name" value="Class-IV_PLP-Dep_Aminotrnsfr"/>
</dbReference>
<organism evidence="3 4">
    <name type="scientific">Kordiimonas lacus</name>
    <dbReference type="NCBI Taxonomy" id="637679"/>
    <lineage>
        <taxon>Bacteria</taxon>
        <taxon>Pseudomonadati</taxon>
        <taxon>Pseudomonadota</taxon>
        <taxon>Alphaproteobacteria</taxon>
        <taxon>Kordiimonadales</taxon>
        <taxon>Kordiimonadaceae</taxon>
        <taxon>Kordiimonas</taxon>
    </lineage>
</organism>
<dbReference type="SUPFAM" id="SSF52540">
    <property type="entry name" value="P-loop containing nucleoside triphosphate hydrolases"/>
    <property type="match status" value="1"/>
</dbReference>
<gene>
    <name evidence="3" type="ORF">SAMN04488071_0404</name>
</gene>
<evidence type="ECO:0008006" key="5">
    <source>
        <dbReference type="Google" id="ProtNLM"/>
    </source>
</evidence>
<dbReference type="EMBL" id="FNAK01000001">
    <property type="protein sequence ID" value="SDD34033.1"/>
    <property type="molecule type" value="Genomic_DNA"/>
</dbReference>
<dbReference type="STRING" id="637679.GCA_001550055_00485"/>
<keyword evidence="2" id="KW-0028">Amino-acid biosynthesis</keyword>
<dbReference type="Proteomes" id="UP000183685">
    <property type="component" value="Unassembled WGS sequence"/>
</dbReference>
<proteinExistence type="inferred from homology"/>
<dbReference type="PANTHER" id="PTHR42743">
    <property type="entry name" value="AMINO-ACID AMINOTRANSFERASE"/>
    <property type="match status" value="1"/>
</dbReference>
<evidence type="ECO:0000256" key="2">
    <source>
        <dbReference type="ARBA" id="ARBA00023304"/>
    </source>
</evidence>
<dbReference type="RefSeq" id="WP_241493442.1">
    <property type="nucleotide sequence ID" value="NZ_FNAK01000001.1"/>
</dbReference>
<reference evidence="3 4" key="1">
    <citation type="submission" date="2016-10" db="EMBL/GenBank/DDBJ databases">
        <authorList>
            <person name="de Groot N.N."/>
        </authorList>
    </citation>
    <scope>NUCLEOTIDE SEQUENCE [LARGE SCALE GENOMIC DNA]</scope>
    <source>
        <strain evidence="3 4">CGMCC 1.9109</strain>
    </source>
</reference>
<dbReference type="Pfam" id="PF19798">
    <property type="entry name" value="Sulfotransfer_5"/>
    <property type="match status" value="1"/>
</dbReference>
<dbReference type="PANTHER" id="PTHR42743:SF11">
    <property type="entry name" value="AMINODEOXYCHORISMATE LYASE"/>
    <property type="match status" value="1"/>
</dbReference>
<evidence type="ECO:0000313" key="4">
    <source>
        <dbReference type="Proteomes" id="UP000183685"/>
    </source>
</evidence>
<dbReference type="GO" id="GO:0009082">
    <property type="term" value="P:branched-chain amino acid biosynthetic process"/>
    <property type="evidence" value="ECO:0007669"/>
    <property type="project" value="UniProtKB-KW"/>
</dbReference>
<protein>
    <recommendedName>
        <fullName evidence="5">Sulfotransferase family protein</fullName>
    </recommendedName>
</protein>
<dbReference type="Gene3D" id="3.40.50.300">
    <property type="entry name" value="P-loop containing nucleotide triphosphate hydrolases"/>
    <property type="match status" value="1"/>
</dbReference>
<accession>A0A1G6TY94</accession>
<keyword evidence="2" id="KW-0100">Branched-chain amino acid biosynthesis</keyword>
<dbReference type="AlphaFoldDB" id="A0A1G6TY94"/>